<name>A0ABW8ZC30_9BURK</name>
<accession>A0ABW8ZC30</accession>
<keyword evidence="1" id="KW-0812">Transmembrane</keyword>
<evidence type="ECO:0000313" key="4">
    <source>
        <dbReference type="Proteomes" id="UP001629214"/>
    </source>
</evidence>
<feature type="domain" description="NfeD-like C-terminal" evidence="2">
    <location>
        <begin position="86"/>
        <end position="141"/>
    </location>
</feature>
<reference evidence="3 4" key="1">
    <citation type="journal article" date="2024" name="Chem. Sci.">
        <title>Discovery of megapolipeptins by genome mining of a Burkholderiales bacteria collection.</title>
        <authorList>
            <person name="Paulo B.S."/>
            <person name="Recchia M.J.J."/>
            <person name="Lee S."/>
            <person name="Fergusson C.H."/>
            <person name="Romanowski S.B."/>
            <person name="Hernandez A."/>
            <person name="Krull N."/>
            <person name="Liu D.Y."/>
            <person name="Cavanagh H."/>
            <person name="Bos A."/>
            <person name="Gray C.A."/>
            <person name="Murphy B.T."/>
            <person name="Linington R.G."/>
            <person name="Eustaquio A.S."/>
        </authorList>
    </citation>
    <scope>NUCLEOTIDE SEQUENCE [LARGE SCALE GENOMIC DNA]</scope>
    <source>
        <strain evidence="3 4">RL21-008-BIB-B</strain>
    </source>
</reference>
<sequence>MMDWAIWFVLAGLAIGVELFTGTFYLLMIAIGLAVGGVVALLGGAAEWQFLAAAVVGFVAVGLLRRSRFGKMNKEAAARDPNVLLDIGQAVHVELWTDLDGTPTSRVRYRGAEWDVELAPGNAVQAGQFIIREIRGSRLIVAHAVVQ</sequence>
<dbReference type="RefSeq" id="WP_408169399.1">
    <property type="nucleotide sequence ID" value="NZ_JAQQFR010000012.1"/>
</dbReference>
<protein>
    <submittedName>
        <fullName evidence="3">NfeD family protein</fullName>
    </submittedName>
</protein>
<feature type="transmembrane region" description="Helical" evidence="1">
    <location>
        <begin position="46"/>
        <end position="64"/>
    </location>
</feature>
<proteinExistence type="predicted"/>
<keyword evidence="1" id="KW-1133">Transmembrane helix</keyword>
<dbReference type="EMBL" id="JAQQFR010000012">
    <property type="protein sequence ID" value="MFL9880360.1"/>
    <property type="molecule type" value="Genomic_DNA"/>
</dbReference>
<evidence type="ECO:0000313" key="3">
    <source>
        <dbReference type="EMBL" id="MFL9880360.1"/>
    </source>
</evidence>
<comment type="caution">
    <text evidence="3">The sequence shown here is derived from an EMBL/GenBank/DDBJ whole genome shotgun (WGS) entry which is preliminary data.</text>
</comment>
<feature type="transmembrane region" description="Helical" evidence="1">
    <location>
        <begin position="7"/>
        <end position="40"/>
    </location>
</feature>
<evidence type="ECO:0000259" key="2">
    <source>
        <dbReference type="Pfam" id="PF01957"/>
    </source>
</evidence>
<gene>
    <name evidence="3" type="ORF">PQR63_18320</name>
</gene>
<dbReference type="Pfam" id="PF01957">
    <property type="entry name" value="NfeD"/>
    <property type="match status" value="1"/>
</dbReference>
<keyword evidence="1" id="KW-0472">Membrane</keyword>
<dbReference type="InterPro" id="IPR002810">
    <property type="entry name" value="NfeD-like_C"/>
</dbReference>
<organism evidence="3 4">
    <name type="scientific">Herbaspirillum rhizosphaerae</name>
    <dbReference type="NCBI Taxonomy" id="346179"/>
    <lineage>
        <taxon>Bacteria</taxon>
        <taxon>Pseudomonadati</taxon>
        <taxon>Pseudomonadota</taxon>
        <taxon>Betaproteobacteria</taxon>
        <taxon>Burkholderiales</taxon>
        <taxon>Oxalobacteraceae</taxon>
        <taxon>Herbaspirillum</taxon>
    </lineage>
</organism>
<dbReference type="Proteomes" id="UP001629214">
    <property type="component" value="Unassembled WGS sequence"/>
</dbReference>
<keyword evidence="4" id="KW-1185">Reference proteome</keyword>
<evidence type="ECO:0000256" key="1">
    <source>
        <dbReference type="SAM" id="Phobius"/>
    </source>
</evidence>